<reference evidence="1 2" key="1">
    <citation type="journal article" date="2013" name="Genome Announc.">
        <title>Draft Genome Sequence of Cesiribacter andamanensis Strain AMV16T, Isolated from a Soil Sample from a Mud Volcano in the Andaman Islands, India.</title>
        <authorList>
            <person name="Shivaji S."/>
            <person name="Ara S."/>
            <person name="Begum Z."/>
            <person name="Srinivas T.N."/>
            <person name="Singh A."/>
            <person name="Kumar Pinnaka A."/>
        </authorList>
    </citation>
    <scope>NUCLEOTIDE SEQUENCE [LARGE SCALE GENOMIC DNA]</scope>
    <source>
        <strain evidence="1 2">AMV16</strain>
    </source>
</reference>
<dbReference type="RefSeq" id="WP_009194135.1">
    <property type="nucleotide sequence ID" value="NZ_AODQ01000011.1"/>
</dbReference>
<evidence type="ECO:0000313" key="2">
    <source>
        <dbReference type="Proteomes" id="UP000011910"/>
    </source>
</evidence>
<dbReference type="OrthoDB" id="6402880at2"/>
<proteinExistence type="predicted"/>
<evidence type="ECO:0000313" key="1">
    <source>
        <dbReference type="EMBL" id="EMR04106.1"/>
    </source>
</evidence>
<accession>M7NA77</accession>
<dbReference type="STRING" id="1279009.ADICEAN_00729"/>
<comment type="caution">
    <text evidence="1">The sequence shown here is derived from an EMBL/GenBank/DDBJ whole genome shotgun (WGS) entry which is preliminary data.</text>
</comment>
<organism evidence="1 2">
    <name type="scientific">Cesiribacter andamanensis AMV16</name>
    <dbReference type="NCBI Taxonomy" id="1279009"/>
    <lineage>
        <taxon>Bacteria</taxon>
        <taxon>Pseudomonadati</taxon>
        <taxon>Bacteroidota</taxon>
        <taxon>Cytophagia</taxon>
        <taxon>Cytophagales</taxon>
        <taxon>Cesiribacteraceae</taxon>
        <taxon>Cesiribacter</taxon>
    </lineage>
</organism>
<dbReference type="eggNOG" id="ENOG5033EMC">
    <property type="taxonomic scope" value="Bacteria"/>
</dbReference>
<dbReference type="EMBL" id="AODQ01000011">
    <property type="protein sequence ID" value="EMR04106.1"/>
    <property type="molecule type" value="Genomic_DNA"/>
</dbReference>
<dbReference type="AlphaFoldDB" id="M7NA77"/>
<keyword evidence="2" id="KW-1185">Reference proteome</keyword>
<name>M7NA77_9BACT</name>
<dbReference type="Proteomes" id="UP000011910">
    <property type="component" value="Unassembled WGS sequence"/>
</dbReference>
<sequence>MNERIRKKLIQIARLDESPISYPNLVYQMSLGLNLESNHEKNMLGEILNEISTEEFKQGRPLLSSLVKIKPKGQGDTFFKMCEKVGLGQWKELKRDPDFLEKCRQECRDFWMNEENYEKHLYPQKEAVT</sequence>
<gene>
    <name evidence="1" type="ORF">ADICEAN_00729</name>
</gene>
<protein>
    <submittedName>
        <fullName evidence="1">Uncharacterized protein</fullName>
    </submittedName>
</protein>